<dbReference type="AlphaFoldDB" id="A0AAD7ERN7"/>
<evidence type="ECO:0000313" key="2">
    <source>
        <dbReference type="EMBL" id="KAJ7348252.1"/>
    </source>
</evidence>
<organism evidence="2 3">
    <name type="scientific">Mycena albidolilacea</name>
    <dbReference type="NCBI Taxonomy" id="1033008"/>
    <lineage>
        <taxon>Eukaryota</taxon>
        <taxon>Fungi</taxon>
        <taxon>Dikarya</taxon>
        <taxon>Basidiomycota</taxon>
        <taxon>Agaricomycotina</taxon>
        <taxon>Agaricomycetes</taxon>
        <taxon>Agaricomycetidae</taxon>
        <taxon>Agaricales</taxon>
        <taxon>Marasmiineae</taxon>
        <taxon>Mycenaceae</taxon>
        <taxon>Mycena</taxon>
    </lineage>
</organism>
<feature type="compositionally biased region" description="Basic and acidic residues" evidence="1">
    <location>
        <begin position="301"/>
        <end position="310"/>
    </location>
</feature>
<comment type="caution">
    <text evidence="2">The sequence shown here is derived from an EMBL/GenBank/DDBJ whole genome shotgun (WGS) entry which is preliminary data.</text>
</comment>
<evidence type="ECO:0000313" key="3">
    <source>
        <dbReference type="Proteomes" id="UP001218218"/>
    </source>
</evidence>
<dbReference type="Proteomes" id="UP001218218">
    <property type="component" value="Unassembled WGS sequence"/>
</dbReference>
<evidence type="ECO:0000256" key="1">
    <source>
        <dbReference type="SAM" id="MobiDB-lite"/>
    </source>
</evidence>
<protein>
    <submittedName>
        <fullName evidence="2">Uncharacterized protein</fullName>
    </submittedName>
</protein>
<name>A0AAD7ERN7_9AGAR</name>
<dbReference type="EMBL" id="JARIHO010000017">
    <property type="protein sequence ID" value="KAJ7348252.1"/>
    <property type="molecule type" value="Genomic_DNA"/>
</dbReference>
<proteinExistence type="predicted"/>
<keyword evidence="3" id="KW-1185">Reference proteome</keyword>
<reference evidence="2" key="1">
    <citation type="submission" date="2023-03" db="EMBL/GenBank/DDBJ databases">
        <title>Massive genome expansion in bonnet fungi (Mycena s.s.) driven by repeated elements and novel gene families across ecological guilds.</title>
        <authorList>
            <consortium name="Lawrence Berkeley National Laboratory"/>
            <person name="Harder C.B."/>
            <person name="Miyauchi S."/>
            <person name="Viragh M."/>
            <person name="Kuo A."/>
            <person name="Thoen E."/>
            <person name="Andreopoulos B."/>
            <person name="Lu D."/>
            <person name="Skrede I."/>
            <person name="Drula E."/>
            <person name="Henrissat B."/>
            <person name="Morin E."/>
            <person name="Kohler A."/>
            <person name="Barry K."/>
            <person name="LaButti K."/>
            <person name="Morin E."/>
            <person name="Salamov A."/>
            <person name="Lipzen A."/>
            <person name="Mereny Z."/>
            <person name="Hegedus B."/>
            <person name="Baldrian P."/>
            <person name="Stursova M."/>
            <person name="Weitz H."/>
            <person name="Taylor A."/>
            <person name="Grigoriev I.V."/>
            <person name="Nagy L.G."/>
            <person name="Martin F."/>
            <person name="Kauserud H."/>
        </authorList>
    </citation>
    <scope>NUCLEOTIDE SEQUENCE</scope>
    <source>
        <strain evidence="2">CBHHK002</strain>
    </source>
</reference>
<accession>A0AAD7ERN7</accession>
<gene>
    <name evidence="2" type="ORF">DFH08DRAFT_807999</name>
</gene>
<sequence length="357" mass="39090">MPVTSACPSGSRSAVLMCRPLGAILRHQICSVWWAAKRPTVLLLRLKLRVVCPLRKKVHLPSKPSSPPPSSAAALSPSGTRHSRRAPRLRPLPARKASLGHLERWGEKIKPKPTVAAVADAPSRTWTLLSLKPRNANPTKTGGIRLALSRTGLERILIPPRCSRQRAPAQVLTASDPHRPSRSFSDALDADGDANPKAPLLKAHSKNVKQNASAASVSQTATHPSVFWLRFSPPQRQAATTVQPCPNCLVSDCPFRHKGTKGTNDPAQVRALPHVVLRRIRRLAHSKAQRVPVDPSPVEKVHYKKADKTDASPWPHSKGRKLQTTHTPATFKPKEPPPKIAHSWSSARCLPRYPAFT</sequence>
<feature type="region of interest" description="Disordered" evidence="1">
    <location>
        <begin position="164"/>
        <end position="199"/>
    </location>
</feature>
<feature type="region of interest" description="Disordered" evidence="1">
    <location>
        <begin position="301"/>
        <end position="344"/>
    </location>
</feature>
<feature type="region of interest" description="Disordered" evidence="1">
    <location>
        <begin position="58"/>
        <end position="94"/>
    </location>
</feature>